<sequence length="442" mass="43930">MRAVAALLLVLALSLFAPRSEATTYVTPAAAQAACIAQWNIFVAQNNGNAGDSSCILWNNSVVTQPVGFYGITGHCCGAGFTFQWNTGFVPPNQCSTAAPVSGAFSGQLAQGAPMCGGQPDGSGCAMTFTPDSPSFMNRAGTMWATHGTYRPSGSQCTPGAVGQGNAPPPAAAPARSCGGGSCYDSANKQFCAVDGSGAQVCVPGSAAASSNGACVSSSSATVCAGTPNAPAPPAPPASPISDPPTQVQSSDKYTTSSPSTGTQTTTVNSYSPGQGLQSGKQSSDDGPASSSTAPSKPGTYGGGADCNSPPMCTGDAVMCGIARQEWYAMCSAKAGTDQLHKDLAGDGSTPPQGGTHTGTDLNGGSVDTGDTSQLDASGFGWGTACPFNDLTIQIGGTTQTISFQPVCDYGVYMRGFVLLLAAFTCAGILGGFKAGSMFGGG</sequence>
<keyword evidence="2" id="KW-0472">Membrane</keyword>
<keyword evidence="5" id="KW-1185">Reference proteome</keyword>
<evidence type="ECO:0000256" key="1">
    <source>
        <dbReference type="SAM" id="MobiDB-lite"/>
    </source>
</evidence>
<dbReference type="RefSeq" id="WP_131407856.1">
    <property type="nucleotide sequence ID" value="NZ_SJTG01000002.1"/>
</dbReference>
<evidence type="ECO:0000256" key="2">
    <source>
        <dbReference type="SAM" id="Phobius"/>
    </source>
</evidence>
<comment type="caution">
    <text evidence="4">The sequence shown here is derived from an EMBL/GenBank/DDBJ whole genome shotgun (WGS) entry which is preliminary data.</text>
</comment>
<feature type="chain" id="PRO_5020189347" evidence="3">
    <location>
        <begin position="23"/>
        <end position="442"/>
    </location>
</feature>
<feature type="compositionally biased region" description="Polar residues" evidence="1">
    <location>
        <begin position="350"/>
        <end position="363"/>
    </location>
</feature>
<keyword evidence="2" id="KW-1133">Transmembrane helix</keyword>
<dbReference type="EMBL" id="SJTG01000002">
    <property type="protein sequence ID" value="TCI10132.1"/>
    <property type="molecule type" value="Genomic_DNA"/>
</dbReference>
<organism evidence="4 5">
    <name type="scientific">Dyella soli</name>
    <dbReference type="NCBI Taxonomy" id="522319"/>
    <lineage>
        <taxon>Bacteria</taxon>
        <taxon>Pseudomonadati</taxon>
        <taxon>Pseudomonadota</taxon>
        <taxon>Gammaproteobacteria</taxon>
        <taxon>Lysobacterales</taxon>
        <taxon>Rhodanobacteraceae</taxon>
        <taxon>Dyella</taxon>
    </lineage>
</organism>
<evidence type="ECO:0000313" key="4">
    <source>
        <dbReference type="EMBL" id="TCI10132.1"/>
    </source>
</evidence>
<feature type="region of interest" description="Disordered" evidence="1">
    <location>
        <begin position="228"/>
        <end position="303"/>
    </location>
</feature>
<keyword evidence="3" id="KW-0732">Signal</keyword>
<proteinExistence type="predicted"/>
<accession>A0A4R0YUE7</accession>
<feature type="transmembrane region" description="Helical" evidence="2">
    <location>
        <begin position="412"/>
        <end position="433"/>
    </location>
</feature>
<name>A0A4R0YUE7_9GAMM</name>
<dbReference type="AlphaFoldDB" id="A0A4R0YUE7"/>
<feature type="region of interest" description="Disordered" evidence="1">
    <location>
        <begin position="342"/>
        <end position="370"/>
    </location>
</feature>
<dbReference type="Proteomes" id="UP000291822">
    <property type="component" value="Unassembled WGS sequence"/>
</dbReference>
<protein>
    <submittedName>
        <fullName evidence="4">Uncharacterized protein</fullName>
    </submittedName>
</protein>
<keyword evidence="2" id="KW-0812">Transmembrane</keyword>
<feature type="compositionally biased region" description="Low complexity" evidence="1">
    <location>
        <begin position="255"/>
        <end position="272"/>
    </location>
</feature>
<feature type="compositionally biased region" description="Polar residues" evidence="1">
    <location>
        <begin position="273"/>
        <end position="282"/>
    </location>
</feature>
<evidence type="ECO:0000256" key="3">
    <source>
        <dbReference type="SAM" id="SignalP"/>
    </source>
</evidence>
<reference evidence="4 5" key="1">
    <citation type="submission" date="2019-02" db="EMBL/GenBank/DDBJ databases">
        <title>Dyella amyloliquefaciens sp. nov., isolated from forest soil.</title>
        <authorList>
            <person name="Gao Z.-H."/>
            <person name="Qiu L.-H."/>
        </authorList>
    </citation>
    <scope>NUCLEOTIDE SEQUENCE [LARGE SCALE GENOMIC DNA]</scope>
    <source>
        <strain evidence="4 5">KACC 12747</strain>
    </source>
</reference>
<feature type="compositionally biased region" description="Pro residues" evidence="1">
    <location>
        <begin position="230"/>
        <end position="243"/>
    </location>
</feature>
<gene>
    <name evidence="4" type="ORF">EZM97_14530</name>
</gene>
<dbReference type="NCBIfam" id="NF041109">
    <property type="entry name" value="VF_TspB_C_term"/>
    <property type="match status" value="1"/>
</dbReference>
<evidence type="ECO:0000313" key="5">
    <source>
        <dbReference type="Proteomes" id="UP000291822"/>
    </source>
</evidence>
<feature type="signal peptide" evidence="3">
    <location>
        <begin position="1"/>
        <end position="22"/>
    </location>
</feature>